<dbReference type="AlphaFoldDB" id="A0A0F8YYB1"/>
<gene>
    <name evidence="1" type="ORF">LCGC14_3099310</name>
</gene>
<comment type="caution">
    <text evidence="1">The sequence shown here is derived from an EMBL/GenBank/DDBJ whole genome shotgun (WGS) entry which is preliminary data.</text>
</comment>
<sequence>MRSLLRADINVCELGYHWVDTDHGVASALHWGKSPEDRYGMLFGVEMSEDPDASYDHGDAGRWRSYDPFSEKRGLFLIFAELEPTREAIIEFASRYGCPASLRYLSNWQREILYLASAVEVWTAIQTKDEETLARHVSWDEVQRDLGLGPGFPSPLQTTIDSHEMLPVVCVGVGDFPPPDLIAPAEYLLDNTLAKKVKWQGVDTVPVRINGHLTFRVEFHDLLDVMWMQLATAISESQEFRQCKLCEDPFQLSPDVNRADRVFCSDTCRVKSYERRQAKARKMRAAGAHLREIVKAVESNMKTVKRWLGEDK</sequence>
<dbReference type="EMBL" id="LAZR01066737">
    <property type="protein sequence ID" value="KKK52986.1"/>
    <property type="molecule type" value="Genomic_DNA"/>
</dbReference>
<protein>
    <submittedName>
        <fullName evidence="1">Uncharacterized protein</fullName>
    </submittedName>
</protein>
<name>A0A0F8YYB1_9ZZZZ</name>
<evidence type="ECO:0000313" key="1">
    <source>
        <dbReference type="EMBL" id="KKK52986.1"/>
    </source>
</evidence>
<accession>A0A0F8YYB1</accession>
<reference evidence="1" key="1">
    <citation type="journal article" date="2015" name="Nature">
        <title>Complex archaea that bridge the gap between prokaryotes and eukaryotes.</title>
        <authorList>
            <person name="Spang A."/>
            <person name="Saw J.H."/>
            <person name="Jorgensen S.L."/>
            <person name="Zaremba-Niedzwiedzka K."/>
            <person name="Martijn J."/>
            <person name="Lind A.E."/>
            <person name="van Eijk R."/>
            <person name="Schleper C."/>
            <person name="Guy L."/>
            <person name="Ettema T.J."/>
        </authorList>
    </citation>
    <scope>NUCLEOTIDE SEQUENCE</scope>
</reference>
<proteinExistence type="predicted"/>
<organism evidence="1">
    <name type="scientific">marine sediment metagenome</name>
    <dbReference type="NCBI Taxonomy" id="412755"/>
    <lineage>
        <taxon>unclassified sequences</taxon>
        <taxon>metagenomes</taxon>
        <taxon>ecological metagenomes</taxon>
    </lineage>
</organism>